<feature type="transmembrane region" description="Helical" evidence="1">
    <location>
        <begin position="20"/>
        <end position="43"/>
    </location>
</feature>
<keyword evidence="1" id="KW-1133">Transmembrane helix</keyword>
<dbReference type="KEGG" id="loa:LOAG_14476"/>
<sequence length="103" mass="11525">MTASHFLRYISWVQKPGKRFFGAALLFEVAFNGDAVQMVFIGYRRRNQTKQSPQAPQAFPNSDLLGTLLLGSLLGSAYGRGFPYYPSMMLISSKCLSLQLKLI</sequence>
<protein>
    <submittedName>
        <fullName evidence="2">Uncharacterized protein</fullName>
    </submittedName>
</protein>
<keyword evidence="1" id="KW-0812">Transmembrane</keyword>
<keyword evidence="1" id="KW-0472">Membrane</keyword>
<reference evidence="2" key="1">
    <citation type="submission" date="2012-04" db="EMBL/GenBank/DDBJ databases">
        <title>The Genome Sequence of Loa loa.</title>
        <authorList>
            <consortium name="The Broad Institute Genome Sequencing Platform"/>
            <consortium name="Broad Institute Genome Sequencing Center for Infectious Disease"/>
            <person name="Nutman T.B."/>
            <person name="Fink D.L."/>
            <person name="Russ C."/>
            <person name="Young S."/>
            <person name="Zeng Q."/>
            <person name="Gargeya S."/>
            <person name="Alvarado L."/>
            <person name="Berlin A."/>
            <person name="Chapman S.B."/>
            <person name="Chen Z."/>
            <person name="Freedman E."/>
            <person name="Gellesch M."/>
            <person name="Goldberg J."/>
            <person name="Griggs A."/>
            <person name="Gujja S."/>
            <person name="Heilman E.R."/>
            <person name="Heiman D."/>
            <person name="Howarth C."/>
            <person name="Mehta T."/>
            <person name="Neiman D."/>
            <person name="Pearson M."/>
            <person name="Roberts A."/>
            <person name="Saif S."/>
            <person name="Shea T."/>
            <person name="Shenoy N."/>
            <person name="Sisk P."/>
            <person name="Stolte C."/>
            <person name="Sykes S."/>
            <person name="White J."/>
            <person name="Yandava C."/>
            <person name="Haas B."/>
            <person name="Henn M.R."/>
            <person name="Nusbaum C."/>
            <person name="Birren B."/>
        </authorList>
    </citation>
    <scope>NUCLEOTIDE SEQUENCE [LARGE SCALE GENOMIC DNA]</scope>
</reference>
<accession>A0A1S0THP4</accession>
<dbReference type="CTD" id="9951955"/>
<proteinExistence type="predicted"/>
<dbReference type="AlphaFoldDB" id="A0A1S0THP4"/>
<gene>
    <name evidence="2" type="ORF">LOAG_14476</name>
</gene>
<evidence type="ECO:0000313" key="2">
    <source>
        <dbReference type="EMBL" id="EFO14049.1"/>
    </source>
</evidence>
<dbReference type="EMBL" id="JH712963">
    <property type="protein sequence ID" value="EFO14049.1"/>
    <property type="molecule type" value="Genomic_DNA"/>
</dbReference>
<dbReference type="InParanoid" id="A0A1S0THP4"/>
<organism evidence="2">
    <name type="scientific">Loa loa</name>
    <name type="common">Eye worm</name>
    <name type="synonym">Filaria loa</name>
    <dbReference type="NCBI Taxonomy" id="7209"/>
    <lineage>
        <taxon>Eukaryota</taxon>
        <taxon>Metazoa</taxon>
        <taxon>Ecdysozoa</taxon>
        <taxon>Nematoda</taxon>
        <taxon>Chromadorea</taxon>
        <taxon>Rhabditida</taxon>
        <taxon>Spirurina</taxon>
        <taxon>Spiruromorpha</taxon>
        <taxon>Filarioidea</taxon>
        <taxon>Onchocercidae</taxon>
        <taxon>Loa</taxon>
    </lineage>
</organism>
<evidence type="ECO:0000256" key="1">
    <source>
        <dbReference type="SAM" id="Phobius"/>
    </source>
</evidence>
<name>A0A1S0THP4_LOALO</name>
<dbReference type="GeneID" id="9951955"/>
<dbReference type="RefSeq" id="XP_003150020.1">
    <property type="nucleotide sequence ID" value="XM_003149972.1"/>
</dbReference>